<dbReference type="PANTHER" id="PTHR11895:SF176">
    <property type="entry name" value="AMIDASE AMID-RELATED"/>
    <property type="match status" value="1"/>
</dbReference>
<name>A0A381Q8M5_9ZZZZ</name>
<evidence type="ECO:0000313" key="2">
    <source>
        <dbReference type="EMBL" id="SUZ75318.1"/>
    </source>
</evidence>
<gene>
    <name evidence="2" type="ORF">METZ01_LOCUS28172</name>
</gene>
<dbReference type="SUPFAM" id="SSF75304">
    <property type="entry name" value="Amidase signature (AS) enzymes"/>
    <property type="match status" value="1"/>
</dbReference>
<feature type="domain" description="Amidase" evidence="1">
    <location>
        <begin position="33"/>
        <end position="457"/>
    </location>
</feature>
<dbReference type="PANTHER" id="PTHR11895">
    <property type="entry name" value="TRANSAMIDASE"/>
    <property type="match status" value="1"/>
</dbReference>
<dbReference type="InterPro" id="IPR000120">
    <property type="entry name" value="Amidase"/>
</dbReference>
<reference evidence="2" key="1">
    <citation type="submission" date="2018-05" db="EMBL/GenBank/DDBJ databases">
        <authorList>
            <person name="Lanie J.A."/>
            <person name="Ng W.-L."/>
            <person name="Kazmierczak K.M."/>
            <person name="Andrzejewski T.M."/>
            <person name="Davidsen T.M."/>
            <person name="Wayne K.J."/>
            <person name="Tettelin H."/>
            <person name="Glass J.I."/>
            <person name="Rusch D."/>
            <person name="Podicherti R."/>
            <person name="Tsui H.-C.T."/>
            <person name="Winkler M.E."/>
        </authorList>
    </citation>
    <scope>NUCLEOTIDE SEQUENCE</scope>
</reference>
<organism evidence="2">
    <name type="scientific">marine metagenome</name>
    <dbReference type="NCBI Taxonomy" id="408172"/>
    <lineage>
        <taxon>unclassified sequences</taxon>
        <taxon>metagenomes</taxon>
        <taxon>ecological metagenomes</taxon>
    </lineage>
</organism>
<evidence type="ECO:0000259" key="1">
    <source>
        <dbReference type="Pfam" id="PF01425"/>
    </source>
</evidence>
<dbReference type="InterPro" id="IPR023631">
    <property type="entry name" value="Amidase_dom"/>
</dbReference>
<accession>A0A381Q8M5</accession>
<dbReference type="Gene3D" id="3.90.1300.10">
    <property type="entry name" value="Amidase signature (AS) domain"/>
    <property type="match status" value="1"/>
</dbReference>
<dbReference type="InterPro" id="IPR036928">
    <property type="entry name" value="AS_sf"/>
</dbReference>
<dbReference type="EMBL" id="UINC01001240">
    <property type="protein sequence ID" value="SUZ75318.1"/>
    <property type="molecule type" value="Genomic_DNA"/>
</dbReference>
<dbReference type="GO" id="GO:0003824">
    <property type="term" value="F:catalytic activity"/>
    <property type="evidence" value="ECO:0007669"/>
    <property type="project" value="InterPro"/>
</dbReference>
<dbReference type="Pfam" id="PF01425">
    <property type="entry name" value="Amidase"/>
    <property type="match status" value="1"/>
</dbReference>
<sequence length="476" mass="50981">MRGNAPMDALEVCYMSAGDLSKLVQSQEVSPVEIIDAHLARIEETEPVLNSFITLLANESRAAARQAEKDIQAGRYKGPLHGIPVGLKDLYNTGGVRTTSGSKIFDTFIPAEDCTVAAKFHQAGAILLGKLNMHQFAYGPTGENPDYGHMHNPWNLEMVTGGSSGGSGSAAAAGQCTITTGSDTGGSIRIPAALCGIVGLKPTYGLVSRHGLTALSWSLDHPGPMVRTVEDAAITMNVIAGYDPKDVASAKVDIPDYTTALTGDVRGLRIGLPKEYFDAPLDPQVRKAVMDAVSLLESMGAEVKEVSFPMFNESQAISSTVLMAEATAYHRDLLEKDGHQLYEPVRQRLEAGLFISAADYLRAQQARALLDQEGRRLLDDVDLLAGPTEPITAPELLASRVMAGEQEIGVVAALTQYTRPYNINGFPAISVPCGFSESGLPIGLQLAGKPFNELTVLRVAHAYEQATDWHTRRPPL</sequence>
<proteinExistence type="predicted"/>
<dbReference type="AlphaFoldDB" id="A0A381Q8M5"/>
<protein>
    <recommendedName>
        <fullName evidence="1">Amidase domain-containing protein</fullName>
    </recommendedName>
</protein>